<dbReference type="PANTHER" id="PTHR22911:SF6">
    <property type="entry name" value="SOLUTE CARRIER FAMILY 35 MEMBER G1"/>
    <property type="match status" value="1"/>
</dbReference>
<organism evidence="8 9">
    <name type="scientific">Qipengyuania pelagi</name>
    <dbReference type="NCBI Taxonomy" id="994320"/>
    <lineage>
        <taxon>Bacteria</taxon>
        <taxon>Pseudomonadati</taxon>
        <taxon>Pseudomonadota</taxon>
        <taxon>Alphaproteobacteria</taxon>
        <taxon>Sphingomonadales</taxon>
        <taxon>Erythrobacteraceae</taxon>
        <taxon>Qipengyuania</taxon>
    </lineage>
</organism>
<evidence type="ECO:0000256" key="5">
    <source>
        <dbReference type="ARBA" id="ARBA00023136"/>
    </source>
</evidence>
<dbReference type="OrthoDB" id="7818056at2"/>
<comment type="caution">
    <text evidence="8">The sequence shown here is derived from an EMBL/GenBank/DDBJ whole genome shotgun (WGS) entry which is preliminary data.</text>
</comment>
<dbReference type="GO" id="GO:0016020">
    <property type="term" value="C:membrane"/>
    <property type="evidence" value="ECO:0007669"/>
    <property type="project" value="UniProtKB-SubCell"/>
</dbReference>
<proteinExistence type="inferred from homology"/>
<feature type="transmembrane region" description="Helical" evidence="6">
    <location>
        <begin position="35"/>
        <end position="56"/>
    </location>
</feature>
<accession>A0A844Y242</accession>
<feature type="transmembrane region" description="Helical" evidence="6">
    <location>
        <begin position="123"/>
        <end position="141"/>
    </location>
</feature>
<evidence type="ECO:0000313" key="8">
    <source>
        <dbReference type="EMBL" id="MXO52490.1"/>
    </source>
</evidence>
<gene>
    <name evidence="8" type="ORF">GRI47_00520</name>
</gene>
<dbReference type="InterPro" id="IPR037185">
    <property type="entry name" value="EmrE-like"/>
</dbReference>
<evidence type="ECO:0000256" key="1">
    <source>
        <dbReference type="ARBA" id="ARBA00004141"/>
    </source>
</evidence>
<name>A0A844Y242_9SPHN</name>
<dbReference type="RefSeq" id="WP_160659470.1">
    <property type="nucleotide sequence ID" value="NZ_BAABDV010000001.1"/>
</dbReference>
<dbReference type="PANTHER" id="PTHR22911">
    <property type="entry name" value="ACYL-MALONYL CONDENSING ENZYME-RELATED"/>
    <property type="match status" value="1"/>
</dbReference>
<feature type="transmembrane region" description="Helical" evidence="6">
    <location>
        <begin position="241"/>
        <end position="261"/>
    </location>
</feature>
<evidence type="ECO:0000259" key="7">
    <source>
        <dbReference type="Pfam" id="PF00892"/>
    </source>
</evidence>
<sequence length="291" mass="30346">MSSPPSIRPILAALLGVAAFSLMDAFMKGASLAIGAYSAALLRSALGVCLIAPVWLARGGRWPAPRALRFHLVRGVVSAFMALSFFFALTRLPLAETIAISFFAPILSLYLAAIVLKETIRPGAIVAGLFGLAGTLVIVGGRIGREALDDGAAAGLAAILFSALLYAYNLILARQQAQHAGPLEIASFHSGVGALVLAVAAPWLLVLPDMPTLGAIGAASLLTVIAAALLGWANAREEAQVLVAMEYSGFLWAALFGWLFFAETVTPTVLMGTLLIVIGCAIATRRSPRPR</sequence>
<feature type="domain" description="EamA" evidence="7">
    <location>
        <begin position="155"/>
        <end position="283"/>
    </location>
</feature>
<comment type="similarity">
    <text evidence="2">Belongs to the drug/metabolite transporter (DMT) superfamily. 10 TMS drug/metabolite exporter (DME) (TC 2.A.7.3) family.</text>
</comment>
<feature type="transmembrane region" description="Helical" evidence="6">
    <location>
        <begin position="153"/>
        <end position="173"/>
    </location>
</feature>
<keyword evidence="9" id="KW-1185">Reference proteome</keyword>
<dbReference type="EMBL" id="WTYD01000001">
    <property type="protein sequence ID" value="MXO52490.1"/>
    <property type="molecule type" value="Genomic_DNA"/>
</dbReference>
<keyword evidence="5 6" id="KW-0472">Membrane</keyword>
<evidence type="ECO:0000313" key="9">
    <source>
        <dbReference type="Proteomes" id="UP000430272"/>
    </source>
</evidence>
<feature type="transmembrane region" description="Helical" evidence="6">
    <location>
        <begin position="94"/>
        <end position="116"/>
    </location>
</feature>
<dbReference type="InterPro" id="IPR000620">
    <property type="entry name" value="EamA_dom"/>
</dbReference>
<evidence type="ECO:0000256" key="2">
    <source>
        <dbReference type="ARBA" id="ARBA00009853"/>
    </source>
</evidence>
<comment type="subcellular location">
    <subcellularLocation>
        <location evidence="1">Membrane</location>
        <topology evidence="1">Multi-pass membrane protein</topology>
    </subcellularLocation>
</comment>
<feature type="transmembrane region" description="Helical" evidence="6">
    <location>
        <begin position="68"/>
        <end position="88"/>
    </location>
</feature>
<feature type="transmembrane region" description="Helical" evidence="6">
    <location>
        <begin position="185"/>
        <end position="206"/>
    </location>
</feature>
<dbReference type="SUPFAM" id="SSF103481">
    <property type="entry name" value="Multidrug resistance efflux transporter EmrE"/>
    <property type="match status" value="2"/>
</dbReference>
<keyword evidence="3 6" id="KW-0812">Transmembrane</keyword>
<evidence type="ECO:0000256" key="4">
    <source>
        <dbReference type="ARBA" id="ARBA00022989"/>
    </source>
</evidence>
<dbReference type="Proteomes" id="UP000430272">
    <property type="component" value="Unassembled WGS sequence"/>
</dbReference>
<protein>
    <submittedName>
        <fullName evidence="8">EamA family transporter</fullName>
    </submittedName>
</protein>
<keyword evidence="4 6" id="KW-1133">Transmembrane helix</keyword>
<feature type="transmembrane region" description="Helical" evidence="6">
    <location>
        <begin position="267"/>
        <end position="284"/>
    </location>
</feature>
<feature type="transmembrane region" description="Helical" evidence="6">
    <location>
        <begin position="212"/>
        <end position="234"/>
    </location>
</feature>
<feature type="domain" description="EamA" evidence="7">
    <location>
        <begin position="10"/>
        <end position="139"/>
    </location>
</feature>
<reference evidence="8 9" key="1">
    <citation type="submission" date="2019-12" db="EMBL/GenBank/DDBJ databases">
        <title>Genomic-based taxomic classification of the family Erythrobacteraceae.</title>
        <authorList>
            <person name="Xu L."/>
        </authorList>
    </citation>
    <scope>NUCLEOTIDE SEQUENCE [LARGE SCALE GENOMIC DNA]</scope>
    <source>
        <strain evidence="8 9">JCM 17468</strain>
    </source>
</reference>
<dbReference type="Pfam" id="PF00892">
    <property type="entry name" value="EamA"/>
    <property type="match status" value="2"/>
</dbReference>
<dbReference type="AlphaFoldDB" id="A0A844Y242"/>
<evidence type="ECO:0000256" key="6">
    <source>
        <dbReference type="SAM" id="Phobius"/>
    </source>
</evidence>
<evidence type="ECO:0000256" key="3">
    <source>
        <dbReference type="ARBA" id="ARBA00022692"/>
    </source>
</evidence>